<comment type="similarity">
    <text evidence="1">Belongs to the KIN17 family.</text>
</comment>
<dbReference type="GO" id="GO:0006974">
    <property type="term" value="P:DNA damage response"/>
    <property type="evidence" value="ECO:0000318"/>
    <property type="project" value="GO_Central"/>
</dbReference>
<dbReference type="InterPro" id="IPR037321">
    <property type="entry name" value="KIN17-like"/>
</dbReference>
<proteinExistence type="inferred from homology"/>
<feature type="compositionally biased region" description="Basic and acidic residues" evidence="2">
    <location>
        <begin position="209"/>
        <end position="227"/>
    </location>
</feature>
<dbReference type="EMBL" id="GL377572">
    <property type="protein sequence ID" value="EFJ32479.1"/>
    <property type="molecule type" value="Genomic_DNA"/>
</dbReference>
<organism evidence="5">
    <name type="scientific">Selaginella moellendorffii</name>
    <name type="common">Spikemoss</name>
    <dbReference type="NCBI Taxonomy" id="88036"/>
    <lineage>
        <taxon>Eukaryota</taxon>
        <taxon>Viridiplantae</taxon>
        <taxon>Streptophyta</taxon>
        <taxon>Embryophyta</taxon>
        <taxon>Tracheophyta</taxon>
        <taxon>Lycopodiopsida</taxon>
        <taxon>Selaginellales</taxon>
        <taxon>Selaginellaceae</taxon>
        <taxon>Selaginella</taxon>
    </lineage>
</organism>
<evidence type="ECO:0000313" key="5">
    <source>
        <dbReference type="Proteomes" id="UP000001514"/>
    </source>
</evidence>
<evidence type="ECO:0000259" key="3">
    <source>
        <dbReference type="SMART" id="SM01253"/>
    </source>
</evidence>
<dbReference type="Gene3D" id="2.30.30.140">
    <property type="match status" value="1"/>
</dbReference>
<dbReference type="InterPro" id="IPR036236">
    <property type="entry name" value="Znf_C2H2_sf"/>
</dbReference>
<dbReference type="Pfam" id="PF10357">
    <property type="entry name" value="WH_KIN17"/>
    <property type="match status" value="1"/>
</dbReference>
<feature type="domain" description="DNA/RNA-binding protein Kin17 WH-like" evidence="3">
    <location>
        <begin position="53"/>
        <end position="181"/>
    </location>
</feature>
<evidence type="ECO:0000313" key="4">
    <source>
        <dbReference type="EMBL" id="EFJ32479.1"/>
    </source>
</evidence>
<dbReference type="Pfam" id="PF25095">
    <property type="entry name" value="C2H2-zf_KIN17"/>
    <property type="match status" value="1"/>
</dbReference>
<keyword evidence="5" id="KW-1185">Reference proteome</keyword>
<feature type="compositionally biased region" description="Basic and acidic residues" evidence="2">
    <location>
        <begin position="187"/>
        <end position="199"/>
    </location>
</feature>
<dbReference type="SMART" id="SM01253">
    <property type="entry name" value="Kin17_mid"/>
    <property type="match status" value="1"/>
</dbReference>
<dbReference type="InParanoid" id="D8R5G3"/>
<dbReference type="SUPFAM" id="SSF57667">
    <property type="entry name" value="beta-beta-alpha zinc fingers"/>
    <property type="match status" value="1"/>
</dbReference>
<dbReference type="Pfam" id="PF25092">
    <property type="entry name" value="SH3_KIN17_C"/>
    <property type="match status" value="1"/>
</dbReference>
<dbReference type="GO" id="GO:0003690">
    <property type="term" value="F:double-stranded DNA binding"/>
    <property type="evidence" value="ECO:0000318"/>
    <property type="project" value="GO_Central"/>
</dbReference>
<dbReference type="InterPro" id="IPR019447">
    <property type="entry name" value="DNA/RNA-bd_Kin17_WH-like_dom"/>
</dbReference>
<dbReference type="GO" id="GO:0005634">
    <property type="term" value="C:nucleus"/>
    <property type="evidence" value="ECO:0000318"/>
    <property type="project" value="GO_Central"/>
</dbReference>
<dbReference type="Gramene" id="EFJ32479">
    <property type="protein sequence ID" value="EFJ32479"/>
    <property type="gene ID" value="SELMODRAFT_439492"/>
</dbReference>
<dbReference type="FunFam" id="2.30.30.30:FF:000021">
    <property type="entry name" value="DNA/RNA-binding protein KIN17, putative"/>
    <property type="match status" value="1"/>
</dbReference>
<evidence type="ECO:0000256" key="2">
    <source>
        <dbReference type="SAM" id="MobiDB-lite"/>
    </source>
</evidence>
<dbReference type="KEGG" id="smo:SELMODRAFT_439492"/>
<gene>
    <name evidence="4" type="ORF">SELMODRAFT_439492</name>
</gene>
<dbReference type="InterPro" id="IPR056767">
    <property type="entry name" value="C2H2-Znf_KIN17"/>
</dbReference>
<name>D8R5G3_SELML</name>
<dbReference type="Gene3D" id="1.10.10.2030">
    <property type="entry name" value="DNA/RNA-binding protein Kin17, conserved domain"/>
    <property type="match status" value="1"/>
</dbReference>
<dbReference type="Proteomes" id="UP000001514">
    <property type="component" value="Unassembled WGS sequence"/>
</dbReference>
<dbReference type="CDD" id="cd13155">
    <property type="entry name" value="KOW_KIN17"/>
    <property type="match status" value="1"/>
</dbReference>
<feature type="region of interest" description="Disordered" evidence="2">
    <location>
        <begin position="144"/>
        <end position="174"/>
    </location>
</feature>
<dbReference type="OMA" id="IANKTHV"/>
<reference evidence="4 5" key="1">
    <citation type="journal article" date="2011" name="Science">
        <title>The Selaginella genome identifies genetic changes associated with the evolution of vascular plants.</title>
        <authorList>
            <person name="Banks J.A."/>
            <person name="Nishiyama T."/>
            <person name="Hasebe M."/>
            <person name="Bowman J.L."/>
            <person name="Gribskov M."/>
            <person name="dePamphilis C."/>
            <person name="Albert V.A."/>
            <person name="Aono N."/>
            <person name="Aoyama T."/>
            <person name="Ambrose B.A."/>
            <person name="Ashton N.W."/>
            <person name="Axtell M.J."/>
            <person name="Barker E."/>
            <person name="Barker M.S."/>
            <person name="Bennetzen J.L."/>
            <person name="Bonawitz N.D."/>
            <person name="Chapple C."/>
            <person name="Cheng C."/>
            <person name="Correa L.G."/>
            <person name="Dacre M."/>
            <person name="DeBarry J."/>
            <person name="Dreyer I."/>
            <person name="Elias M."/>
            <person name="Engstrom E.M."/>
            <person name="Estelle M."/>
            <person name="Feng L."/>
            <person name="Finet C."/>
            <person name="Floyd S.K."/>
            <person name="Frommer W.B."/>
            <person name="Fujita T."/>
            <person name="Gramzow L."/>
            <person name="Gutensohn M."/>
            <person name="Harholt J."/>
            <person name="Hattori M."/>
            <person name="Heyl A."/>
            <person name="Hirai T."/>
            <person name="Hiwatashi Y."/>
            <person name="Ishikawa M."/>
            <person name="Iwata M."/>
            <person name="Karol K.G."/>
            <person name="Koehler B."/>
            <person name="Kolukisaoglu U."/>
            <person name="Kubo M."/>
            <person name="Kurata T."/>
            <person name="Lalonde S."/>
            <person name="Li K."/>
            <person name="Li Y."/>
            <person name="Litt A."/>
            <person name="Lyons E."/>
            <person name="Manning G."/>
            <person name="Maruyama T."/>
            <person name="Michael T.P."/>
            <person name="Mikami K."/>
            <person name="Miyazaki S."/>
            <person name="Morinaga S."/>
            <person name="Murata T."/>
            <person name="Mueller-Roeber B."/>
            <person name="Nelson D.R."/>
            <person name="Obara M."/>
            <person name="Oguri Y."/>
            <person name="Olmstead R.G."/>
            <person name="Onodera N."/>
            <person name="Petersen B.L."/>
            <person name="Pils B."/>
            <person name="Prigge M."/>
            <person name="Rensing S.A."/>
            <person name="Riano-Pachon D.M."/>
            <person name="Roberts A.W."/>
            <person name="Sato Y."/>
            <person name="Scheller H.V."/>
            <person name="Schulz B."/>
            <person name="Schulz C."/>
            <person name="Shakirov E.V."/>
            <person name="Shibagaki N."/>
            <person name="Shinohara N."/>
            <person name="Shippen D.E."/>
            <person name="Soerensen I."/>
            <person name="Sotooka R."/>
            <person name="Sugimoto N."/>
            <person name="Sugita M."/>
            <person name="Sumikawa N."/>
            <person name="Tanurdzic M."/>
            <person name="Theissen G."/>
            <person name="Ulvskov P."/>
            <person name="Wakazuki S."/>
            <person name="Weng J.K."/>
            <person name="Willats W.W."/>
            <person name="Wipf D."/>
            <person name="Wolf P.G."/>
            <person name="Yang L."/>
            <person name="Zimmer A.D."/>
            <person name="Zhu Q."/>
            <person name="Mitros T."/>
            <person name="Hellsten U."/>
            <person name="Loque D."/>
            <person name="Otillar R."/>
            <person name="Salamov A."/>
            <person name="Schmutz J."/>
            <person name="Shapiro H."/>
            <person name="Lindquist E."/>
            <person name="Lucas S."/>
            <person name="Rokhsar D."/>
            <person name="Grigoriev I.V."/>
        </authorList>
    </citation>
    <scope>NUCLEOTIDE SEQUENCE [LARGE SCALE GENOMIC DNA]</scope>
</reference>
<dbReference type="Pfam" id="PF18131">
    <property type="entry name" value="KN17_SH3"/>
    <property type="match status" value="1"/>
</dbReference>
<dbReference type="InterPro" id="IPR014722">
    <property type="entry name" value="Rib_uL2_dom2"/>
</dbReference>
<dbReference type="InterPro" id="IPR041995">
    <property type="entry name" value="KOW_KIN17"/>
</dbReference>
<protein>
    <recommendedName>
        <fullName evidence="3">DNA/RNA-binding protein Kin17 WH-like domain-containing protein</fullName>
    </recommendedName>
</protein>
<accession>D8R5G3</accession>
<dbReference type="HOGENOM" id="CLU_030065_1_0_1"/>
<dbReference type="GO" id="GO:0006260">
    <property type="term" value="P:DNA replication"/>
    <property type="evidence" value="ECO:0000318"/>
    <property type="project" value="GO_Central"/>
</dbReference>
<dbReference type="PANTHER" id="PTHR12805:SF0">
    <property type="entry name" value="DNA_RNA-BINDING PROTEIN KIN17"/>
    <property type="match status" value="1"/>
</dbReference>
<evidence type="ECO:0000256" key="1">
    <source>
        <dbReference type="ARBA" id="ARBA00008517"/>
    </source>
</evidence>
<dbReference type="Gene3D" id="2.30.30.30">
    <property type="match status" value="1"/>
</dbReference>
<feature type="region of interest" description="Disordered" evidence="2">
    <location>
        <begin position="187"/>
        <end position="265"/>
    </location>
</feature>
<dbReference type="InterPro" id="IPR038254">
    <property type="entry name" value="KIN17_WH-like_sf"/>
</dbReference>
<dbReference type="InterPro" id="IPR041330">
    <property type="entry name" value="KN17_SH3"/>
</dbReference>
<dbReference type="eggNOG" id="KOG2837">
    <property type="taxonomic scope" value="Eukaryota"/>
</dbReference>
<dbReference type="PANTHER" id="PTHR12805">
    <property type="entry name" value="KIN17 KIN, ANTIGENIC DETERMINANT OF RECA PROTEIN HOMOLOG"/>
    <property type="match status" value="1"/>
</dbReference>
<dbReference type="STRING" id="88036.D8R5G3"/>
<dbReference type="AlphaFoldDB" id="D8R5G3"/>
<sequence>MGHDAPYLTPKAIAKRLKAKGLGKQWLYCQMCRKQCRDQNGFKCHCESEGHIRNMELFAEKGDQLIEEYSQRFEDKFMEYMRRCYRSTSVPPNVVYNQITRERNHVRMNGTRWATLSEFVEHLGQTGKCKLEETEKGLHLRFLEDPDHPETQFKEGLKRKRASGEAADIERHEREIQLQRERCLMEVGAKGEKKEKSQGLEDEEDEEKQDSVEQEKDGKDGGEEERAGPTGDVKVAFSFSKKKSSNLPPLPRPPAAATFGGSIGSSSSQKAPPFCWLSERLVVKVMAKKLKSGAYYKKKGVVKSVASEKVTGEIEMLEGHGEVIRVHQSELETVIPQIGRSVRVVNGSHAGCDAKLVSCEEDKFSVTVEISNGPHRGSIVGGLPYEDVCKLSSPS</sequence>
<feature type="compositionally biased region" description="Basic and acidic residues" evidence="2">
    <location>
        <begin position="144"/>
        <end position="156"/>
    </location>
</feature>